<feature type="transmembrane region" description="Helical" evidence="2">
    <location>
        <begin position="154"/>
        <end position="173"/>
    </location>
</feature>
<feature type="transmembrane region" description="Helical" evidence="2">
    <location>
        <begin position="179"/>
        <end position="198"/>
    </location>
</feature>
<proteinExistence type="predicted"/>
<dbReference type="EMBL" id="OR420752">
    <property type="protein sequence ID" value="WMM95753.1"/>
    <property type="molecule type" value="Genomic_DNA"/>
</dbReference>
<organism evidence="4 5">
    <name type="scientific">Roseobacter phage CRP-403</name>
    <dbReference type="NCBI Taxonomy" id="3072849"/>
    <lineage>
        <taxon>Viruses</taxon>
        <taxon>Duplodnaviria</taxon>
        <taxon>Heunggongvirae</taxon>
        <taxon>Uroviricota</taxon>
        <taxon>Caudoviricetes</taxon>
        <taxon>Autographivirales</taxon>
        <taxon>Autographivirales incertae sedis</taxon>
        <taxon>Shangxiadianvirus</taxon>
        <taxon>Shangxiadianvirus CRP403</taxon>
    </lineage>
</organism>
<sequence>MSHHIYDIAEDYLGVKEYPAAKHNPQILKFYADAGHDYVQDDETPWCAAFVGAVLAECGIKGTGKLNARSYMDWGHPVDIANAEKGDIVIFWRGSKDSWKGHVAFFSHVEGDKIYVLGGNQGNAVSVAPYPADRLLGVRRLKQPRKKKVQSKTVQASMIQVTTAAGTGVTAVASLDGTAQLVAIIGACVIAVTALIVMKERLLKWNAGDR</sequence>
<dbReference type="Proteomes" id="UP001304225">
    <property type="component" value="Segment"/>
</dbReference>
<evidence type="ECO:0000256" key="1">
    <source>
        <dbReference type="ARBA" id="ARBA00022529"/>
    </source>
</evidence>
<keyword evidence="2" id="KW-0472">Membrane</keyword>
<dbReference type="NCBIfam" id="TIGR02594">
    <property type="entry name" value="TIGR02594 family protein"/>
    <property type="match status" value="1"/>
</dbReference>
<feature type="domain" description="Peptidase C51" evidence="3">
    <location>
        <begin position="41"/>
        <end position="120"/>
    </location>
</feature>
<keyword evidence="2" id="KW-0812">Transmembrane</keyword>
<keyword evidence="5" id="KW-1185">Reference proteome</keyword>
<dbReference type="GO" id="GO:0001897">
    <property type="term" value="P:symbiont-mediated cytolysis of host cell"/>
    <property type="evidence" value="ECO:0007669"/>
    <property type="project" value="UniProtKB-ARBA"/>
</dbReference>
<dbReference type="Pfam" id="PF05257">
    <property type="entry name" value="CHAP"/>
    <property type="match status" value="1"/>
</dbReference>
<protein>
    <recommendedName>
        <fullName evidence="3">Peptidase C51 domain-containing protein</fullName>
    </recommendedName>
</protein>
<gene>
    <name evidence="4" type="ORF">CRP403_gp39</name>
</gene>
<reference evidence="4 5" key="1">
    <citation type="submission" date="2023-08" db="EMBL/GenBank/DDBJ databases">
        <authorList>
            <person name="Du S."/>
            <person name="Wu Z."/>
            <person name="Wu Y."/>
            <person name="Yang M."/>
            <person name="Shao J."/>
            <person name="Liu H."/>
            <person name="Zhao Y."/>
            <person name="Zhang Z."/>
        </authorList>
    </citation>
    <scope>NUCLEOTIDE SEQUENCE [LARGE SCALE GENOMIC DNA]</scope>
</reference>
<evidence type="ECO:0000313" key="5">
    <source>
        <dbReference type="Proteomes" id="UP001304225"/>
    </source>
</evidence>
<dbReference type="SUPFAM" id="SSF54001">
    <property type="entry name" value="Cysteine proteinases"/>
    <property type="match status" value="1"/>
</dbReference>
<dbReference type="Gene3D" id="3.90.1720.10">
    <property type="entry name" value="endopeptidase domain like (from Nostoc punctiforme)"/>
    <property type="match status" value="1"/>
</dbReference>
<dbReference type="InterPro" id="IPR007921">
    <property type="entry name" value="CHAP_dom"/>
</dbReference>
<dbReference type="InterPro" id="IPR038765">
    <property type="entry name" value="Papain-like_cys_pep_sf"/>
</dbReference>
<accession>A0AAX3ZZD4</accession>
<evidence type="ECO:0000256" key="2">
    <source>
        <dbReference type="SAM" id="Phobius"/>
    </source>
</evidence>
<keyword evidence="2" id="KW-1133">Transmembrane helix</keyword>
<name>A0AAX3ZZD4_9CAUD</name>
<keyword evidence="1" id="KW-0929">Antimicrobial</keyword>
<evidence type="ECO:0000313" key="4">
    <source>
        <dbReference type="EMBL" id="WMM95753.1"/>
    </source>
</evidence>
<evidence type="ECO:0000259" key="3">
    <source>
        <dbReference type="Pfam" id="PF05257"/>
    </source>
</evidence>
<dbReference type="InterPro" id="IPR013423">
    <property type="entry name" value="CHP02594"/>
</dbReference>